<protein>
    <recommendedName>
        <fullName evidence="7">Zn(2)-C6 fungal-type domain-containing protein</fullName>
    </recommendedName>
</protein>
<evidence type="ECO:0000259" key="7">
    <source>
        <dbReference type="PROSITE" id="PS50048"/>
    </source>
</evidence>
<proteinExistence type="predicted"/>
<feature type="region of interest" description="Disordered" evidence="6">
    <location>
        <begin position="1"/>
        <end position="20"/>
    </location>
</feature>
<gene>
    <name evidence="8" type="ORF">AJ80_09111</name>
</gene>
<dbReference type="OrthoDB" id="288726at2759"/>
<feature type="compositionally biased region" description="Gly residues" evidence="6">
    <location>
        <begin position="89"/>
        <end position="99"/>
    </location>
</feature>
<name>A0A2B7WW87_POLH7</name>
<feature type="region of interest" description="Disordered" evidence="6">
    <location>
        <begin position="80"/>
        <end position="117"/>
    </location>
</feature>
<dbReference type="InterPro" id="IPR036864">
    <property type="entry name" value="Zn2-C6_fun-type_DNA-bd_sf"/>
</dbReference>
<feature type="compositionally biased region" description="Low complexity" evidence="6">
    <location>
        <begin position="1"/>
        <end position="12"/>
    </location>
</feature>
<feature type="region of interest" description="Disordered" evidence="6">
    <location>
        <begin position="176"/>
        <end position="210"/>
    </location>
</feature>
<dbReference type="InterPro" id="IPR021858">
    <property type="entry name" value="Fun_TF"/>
</dbReference>
<dbReference type="PANTHER" id="PTHR37534">
    <property type="entry name" value="TRANSCRIPTIONAL ACTIVATOR PROTEIN UGA3"/>
    <property type="match status" value="1"/>
</dbReference>
<keyword evidence="9" id="KW-1185">Reference proteome</keyword>
<feature type="compositionally biased region" description="Low complexity" evidence="6">
    <location>
        <begin position="473"/>
        <end position="486"/>
    </location>
</feature>
<comment type="caution">
    <text evidence="8">The sequence shown here is derived from an EMBL/GenBank/DDBJ whole genome shotgun (WGS) entry which is preliminary data.</text>
</comment>
<dbReference type="AlphaFoldDB" id="A0A2B7WW87"/>
<organism evidence="8 9">
    <name type="scientific">Polytolypa hystricis (strain UAMH7299)</name>
    <dbReference type="NCBI Taxonomy" id="1447883"/>
    <lineage>
        <taxon>Eukaryota</taxon>
        <taxon>Fungi</taxon>
        <taxon>Dikarya</taxon>
        <taxon>Ascomycota</taxon>
        <taxon>Pezizomycotina</taxon>
        <taxon>Eurotiomycetes</taxon>
        <taxon>Eurotiomycetidae</taxon>
        <taxon>Onygenales</taxon>
        <taxon>Onygenales incertae sedis</taxon>
        <taxon>Polytolypa</taxon>
    </lineage>
</organism>
<sequence>MDTPAAAATPNNNKRRSRSGCTECRARHRKCDESKPTCTSCKRAGKPCSYTLRLSWGGRPFYKSRFGDCLRLDPGLGTVKVGEEEGDGEGGMGEGGGEGGNEKGKGRGRGRVGDGKRPAFVYASGRKAGLVHRPTAHTPPTAISPKHGNEVVSTSQSLVYAATGASPVEYGNEISTSQSSVQTLTSGSSSRAEPPSSVSRAMTTAGPSLIRNPSPLSWLKPAYTSLLGHFTHYTSLSISCHHVAQHELCSALVPMALQTPHLLAALLSLAATHRVSLGQEQDQRELESLNSTSLKLLQNVLSRTTTQANTTTTQLDDAVVATTLTLCMSDIVSHGQRPRSWRLHLQGAAALIAAHMENITTTTNTTTTTNNNNSNNNNPPETTLSSTTALLWRWYLSIETISLLCGNLAISPSSQTALQIQIQIRRQIVGSDEIDDFAGFSTTLIPIFGGINVLAKEMGLQHQHQRQHAPSQTNNSNNDTSNNNDNTVLTERCHQLINHIHTLLHSSRETRFRPSVHDSLSHQHRSDFVALDITYHHVALLQLYRRVLNLPSSSAVVQSSVAQIIRQISSMHFVREPCPGVAVLQPIFTAGCEAWADEHRQGVRMLLNRMERYYGFGNVRSAKWFLEELWRVREVRGDWEGRFRWDVLMGGRINTMQNRTLSPQTTSTPNSGCRPSQN</sequence>
<dbReference type="STRING" id="1447883.A0A2B7WW87"/>
<evidence type="ECO:0000256" key="5">
    <source>
        <dbReference type="ARBA" id="ARBA00023242"/>
    </source>
</evidence>
<dbReference type="Pfam" id="PF11951">
    <property type="entry name" value="Fungal_trans_2"/>
    <property type="match status" value="1"/>
</dbReference>
<evidence type="ECO:0000256" key="6">
    <source>
        <dbReference type="SAM" id="MobiDB-lite"/>
    </source>
</evidence>
<keyword evidence="2" id="KW-0805">Transcription regulation</keyword>
<comment type="subcellular location">
    <subcellularLocation>
        <location evidence="1">Nucleus</location>
    </subcellularLocation>
</comment>
<feature type="domain" description="Zn(2)-C6 fungal-type" evidence="7">
    <location>
        <begin position="20"/>
        <end position="50"/>
    </location>
</feature>
<evidence type="ECO:0000313" key="9">
    <source>
        <dbReference type="Proteomes" id="UP000224634"/>
    </source>
</evidence>
<dbReference type="GO" id="GO:0008270">
    <property type="term" value="F:zinc ion binding"/>
    <property type="evidence" value="ECO:0007669"/>
    <property type="project" value="InterPro"/>
</dbReference>
<dbReference type="CDD" id="cd00067">
    <property type="entry name" value="GAL4"/>
    <property type="match status" value="1"/>
</dbReference>
<dbReference type="SMART" id="SM00066">
    <property type="entry name" value="GAL4"/>
    <property type="match status" value="1"/>
</dbReference>
<dbReference type="SUPFAM" id="SSF57701">
    <property type="entry name" value="Zn2/Cys6 DNA-binding domain"/>
    <property type="match status" value="1"/>
</dbReference>
<evidence type="ECO:0000256" key="3">
    <source>
        <dbReference type="ARBA" id="ARBA00023125"/>
    </source>
</evidence>
<evidence type="ECO:0000256" key="1">
    <source>
        <dbReference type="ARBA" id="ARBA00004123"/>
    </source>
</evidence>
<keyword evidence="4" id="KW-0804">Transcription</keyword>
<dbReference type="Gene3D" id="4.10.240.10">
    <property type="entry name" value="Zn(2)-C6 fungal-type DNA-binding domain"/>
    <property type="match status" value="1"/>
</dbReference>
<dbReference type="GO" id="GO:0000976">
    <property type="term" value="F:transcription cis-regulatory region binding"/>
    <property type="evidence" value="ECO:0007669"/>
    <property type="project" value="TreeGrafter"/>
</dbReference>
<feature type="compositionally biased region" description="Low complexity" evidence="6">
    <location>
        <begin position="176"/>
        <end position="201"/>
    </location>
</feature>
<dbReference type="GO" id="GO:0005634">
    <property type="term" value="C:nucleus"/>
    <property type="evidence" value="ECO:0007669"/>
    <property type="project" value="UniProtKB-SubCell"/>
</dbReference>
<dbReference type="GO" id="GO:0000981">
    <property type="term" value="F:DNA-binding transcription factor activity, RNA polymerase II-specific"/>
    <property type="evidence" value="ECO:0007669"/>
    <property type="project" value="InterPro"/>
</dbReference>
<dbReference type="PANTHER" id="PTHR37534:SF43">
    <property type="entry name" value="FINGER DOMAIN PROTEIN, PUTATIVE (AFU_ORTHOLOGUE AFUA_1G01850)-RELATED"/>
    <property type="match status" value="1"/>
</dbReference>
<dbReference type="Proteomes" id="UP000224634">
    <property type="component" value="Unassembled WGS sequence"/>
</dbReference>
<feature type="compositionally biased region" description="Basic and acidic residues" evidence="6">
    <location>
        <begin position="100"/>
        <end position="117"/>
    </location>
</feature>
<evidence type="ECO:0000256" key="2">
    <source>
        <dbReference type="ARBA" id="ARBA00023015"/>
    </source>
</evidence>
<dbReference type="GO" id="GO:0045944">
    <property type="term" value="P:positive regulation of transcription by RNA polymerase II"/>
    <property type="evidence" value="ECO:0007669"/>
    <property type="project" value="TreeGrafter"/>
</dbReference>
<keyword evidence="5" id="KW-0539">Nucleus</keyword>
<feature type="region of interest" description="Disordered" evidence="6">
    <location>
        <begin position="363"/>
        <end position="383"/>
    </location>
</feature>
<dbReference type="InterPro" id="IPR001138">
    <property type="entry name" value="Zn2Cys6_DnaBD"/>
</dbReference>
<keyword evidence="3" id="KW-0238">DNA-binding</keyword>
<reference evidence="8 9" key="1">
    <citation type="submission" date="2017-10" db="EMBL/GenBank/DDBJ databases">
        <title>Comparative genomics in systemic dimorphic fungi from Ajellomycetaceae.</title>
        <authorList>
            <person name="Munoz J.F."/>
            <person name="Mcewen J.G."/>
            <person name="Clay O.K."/>
            <person name="Cuomo C.A."/>
        </authorList>
    </citation>
    <scope>NUCLEOTIDE SEQUENCE [LARGE SCALE GENOMIC DNA]</scope>
    <source>
        <strain evidence="8 9">UAMH7299</strain>
    </source>
</reference>
<dbReference type="PROSITE" id="PS50048">
    <property type="entry name" value="ZN2_CY6_FUNGAL_2"/>
    <property type="match status" value="1"/>
</dbReference>
<accession>A0A2B7WW87</accession>
<dbReference type="Pfam" id="PF00172">
    <property type="entry name" value="Zn_clus"/>
    <property type="match status" value="1"/>
</dbReference>
<evidence type="ECO:0000256" key="4">
    <source>
        <dbReference type="ARBA" id="ARBA00023163"/>
    </source>
</evidence>
<dbReference type="EMBL" id="PDNA01000245">
    <property type="protein sequence ID" value="PGH00859.1"/>
    <property type="molecule type" value="Genomic_DNA"/>
</dbReference>
<feature type="region of interest" description="Disordered" evidence="6">
    <location>
        <begin position="459"/>
        <end position="486"/>
    </location>
</feature>
<feature type="region of interest" description="Disordered" evidence="6">
    <location>
        <begin position="657"/>
        <end position="678"/>
    </location>
</feature>
<evidence type="ECO:0000313" key="8">
    <source>
        <dbReference type="EMBL" id="PGH00859.1"/>
    </source>
</evidence>
<dbReference type="PROSITE" id="PS00463">
    <property type="entry name" value="ZN2_CY6_FUNGAL_1"/>
    <property type="match status" value="1"/>
</dbReference>